<dbReference type="EC" id="4.2.2.-" evidence="3"/>
<dbReference type="AlphaFoldDB" id="A0A506UMK1"/>
<dbReference type="Gene3D" id="2.40.40.10">
    <property type="entry name" value="RlpA-like domain"/>
    <property type="match status" value="1"/>
</dbReference>
<sequence>MSGLNGTAGESVDDSDAADNNLSGFVATRLPPGTHIPGPSELRNRFPVQTGMASWYAAGRNAGTRTAVGETMNDDAMTAAHRTLPFGTRLLVHAPRTGRSIIVRVNDRGPYSKHRILDLSRAAAQRLGILSAGVAQVTIRVIPRDLVKRRPLLRDAGMMAEQDPQSEVASLPR</sequence>
<evidence type="ECO:0000256" key="5">
    <source>
        <dbReference type="SAM" id="MobiDB-lite"/>
    </source>
</evidence>
<dbReference type="HAMAP" id="MF_02071">
    <property type="entry name" value="RlpA"/>
    <property type="match status" value="1"/>
</dbReference>
<evidence type="ECO:0000256" key="3">
    <source>
        <dbReference type="HAMAP-Rule" id="MF_02071"/>
    </source>
</evidence>
<gene>
    <name evidence="3" type="primary">rlpA</name>
    <name evidence="7" type="ORF">E3202_07215</name>
</gene>
<dbReference type="NCBIfam" id="TIGR00413">
    <property type="entry name" value="rlpA"/>
    <property type="match status" value="1"/>
</dbReference>
<evidence type="ECO:0000259" key="6">
    <source>
        <dbReference type="Pfam" id="PF03330"/>
    </source>
</evidence>
<reference evidence="7 8" key="1">
    <citation type="submission" date="2019-03" db="EMBL/GenBank/DDBJ databases">
        <title>The complete genome sequence of Neokomagataea sp. Jb2 NBRC113641.</title>
        <authorList>
            <person name="Chua K.-O."/>
            <person name="Chan K.-G."/>
            <person name="See-Too W.-S."/>
        </authorList>
    </citation>
    <scope>NUCLEOTIDE SEQUENCE [LARGE SCALE GENOMIC DNA]</scope>
    <source>
        <strain evidence="7 8">Jb2</strain>
    </source>
</reference>
<comment type="similarity">
    <text evidence="3 4">Belongs to the RlpA family.</text>
</comment>
<dbReference type="GO" id="GO:0000270">
    <property type="term" value="P:peptidoglycan metabolic process"/>
    <property type="evidence" value="ECO:0007669"/>
    <property type="project" value="UniProtKB-UniRule"/>
</dbReference>
<proteinExistence type="inferred from homology"/>
<dbReference type="PANTHER" id="PTHR34183:SF8">
    <property type="entry name" value="ENDOLYTIC PEPTIDOGLYCAN TRANSGLYCOSYLASE RLPA-RELATED"/>
    <property type="match status" value="1"/>
</dbReference>
<dbReference type="Proteomes" id="UP000315037">
    <property type="component" value="Unassembled WGS sequence"/>
</dbReference>
<dbReference type="InterPro" id="IPR012997">
    <property type="entry name" value="RplA"/>
</dbReference>
<evidence type="ECO:0000256" key="1">
    <source>
        <dbReference type="ARBA" id="ARBA00023239"/>
    </source>
</evidence>
<dbReference type="Pfam" id="PF03330">
    <property type="entry name" value="DPBB_1"/>
    <property type="match status" value="1"/>
</dbReference>
<dbReference type="PANTHER" id="PTHR34183">
    <property type="entry name" value="ENDOLYTIC PEPTIDOGLYCAN TRANSGLYCOSYLASE RLPA"/>
    <property type="match status" value="1"/>
</dbReference>
<dbReference type="EMBL" id="SORZ01000002">
    <property type="protein sequence ID" value="TPW34578.1"/>
    <property type="molecule type" value="Genomic_DNA"/>
</dbReference>
<evidence type="ECO:0000256" key="2">
    <source>
        <dbReference type="ARBA" id="ARBA00023316"/>
    </source>
</evidence>
<dbReference type="SUPFAM" id="SSF50685">
    <property type="entry name" value="Barwin-like endoglucanases"/>
    <property type="match status" value="1"/>
</dbReference>
<dbReference type="CDD" id="cd22268">
    <property type="entry name" value="DPBB_RlpA-like"/>
    <property type="match status" value="1"/>
</dbReference>
<keyword evidence="2 3" id="KW-0961">Cell wall biogenesis/degradation</keyword>
<keyword evidence="1 3" id="KW-0456">Lyase</keyword>
<organism evidence="7 8">
    <name type="scientific">Oecophyllibacter saccharovorans</name>
    <dbReference type="NCBI Taxonomy" id="2558360"/>
    <lineage>
        <taxon>Bacteria</taxon>
        <taxon>Pseudomonadati</taxon>
        <taxon>Pseudomonadota</taxon>
        <taxon>Alphaproteobacteria</taxon>
        <taxon>Acetobacterales</taxon>
        <taxon>Acetobacteraceae</taxon>
        <taxon>Oecophyllibacter</taxon>
    </lineage>
</organism>
<dbReference type="InterPro" id="IPR009009">
    <property type="entry name" value="RlpA-like_DPBB"/>
</dbReference>
<dbReference type="GO" id="GO:0008932">
    <property type="term" value="F:lytic endotransglycosylase activity"/>
    <property type="evidence" value="ECO:0007669"/>
    <property type="project" value="UniProtKB-UniRule"/>
</dbReference>
<evidence type="ECO:0000256" key="4">
    <source>
        <dbReference type="RuleBase" id="RU003495"/>
    </source>
</evidence>
<evidence type="ECO:0000313" key="8">
    <source>
        <dbReference type="Proteomes" id="UP000315037"/>
    </source>
</evidence>
<comment type="function">
    <text evidence="3">Lytic transglycosylase with a strong preference for naked glycan strands that lack stem peptides.</text>
</comment>
<feature type="region of interest" description="Disordered" evidence="5">
    <location>
        <begin position="1"/>
        <end position="44"/>
    </location>
</feature>
<accession>A0A506UMK1</accession>
<dbReference type="GO" id="GO:0071555">
    <property type="term" value="P:cell wall organization"/>
    <property type="evidence" value="ECO:0007669"/>
    <property type="project" value="UniProtKB-KW"/>
</dbReference>
<protein>
    <recommendedName>
        <fullName evidence="3">Endolytic peptidoglycan transglycosylase RlpA</fullName>
        <ecNumber evidence="3">4.2.2.-</ecNumber>
    </recommendedName>
</protein>
<keyword evidence="8" id="KW-1185">Reference proteome</keyword>
<dbReference type="InterPro" id="IPR034718">
    <property type="entry name" value="RlpA"/>
</dbReference>
<dbReference type="InterPro" id="IPR036908">
    <property type="entry name" value="RlpA-like_sf"/>
</dbReference>
<comment type="caution">
    <text evidence="7">The sequence shown here is derived from an EMBL/GenBank/DDBJ whole genome shotgun (WGS) entry which is preliminary data.</text>
</comment>
<feature type="domain" description="RlpA-like protein double-psi beta-barrel" evidence="6">
    <location>
        <begin position="49"/>
        <end position="139"/>
    </location>
</feature>
<evidence type="ECO:0000313" key="7">
    <source>
        <dbReference type="EMBL" id="TPW34578.1"/>
    </source>
</evidence>
<name>A0A506UMK1_9PROT</name>